<dbReference type="Pfam" id="PF18741">
    <property type="entry name" value="MTES_1575"/>
    <property type="match status" value="1"/>
</dbReference>
<evidence type="ECO:0000256" key="7">
    <source>
        <dbReference type="SAM" id="MobiDB-lite"/>
    </source>
</evidence>
<evidence type="ECO:0000256" key="1">
    <source>
        <dbReference type="ARBA" id="ARBA00007913"/>
    </source>
</evidence>
<name>A0A917UB25_9ACTN</name>
<keyword evidence="6" id="KW-0175">Coiled coil</keyword>
<dbReference type="GO" id="GO:0005524">
    <property type="term" value="F:ATP binding"/>
    <property type="evidence" value="ECO:0007669"/>
    <property type="project" value="UniProtKB-KW"/>
</dbReference>
<keyword evidence="11" id="KW-0540">Nuclease</keyword>
<dbReference type="EMBL" id="BMPI01000065">
    <property type="protein sequence ID" value="GGM73109.1"/>
    <property type="molecule type" value="Genomic_DNA"/>
</dbReference>
<dbReference type="PANTHER" id="PTHR43788">
    <property type="entry name" value="DNA2/NAM7 HELICASE FAMILY MEMBER"/>
    <property type="match status" value="1"/>
</dbReference>
<comment type="similarity">
    <text evidence="1">Belongs to the DNA2/NAM7 helicase family.</text>
</comment>
<evidence type="ECO:0000313" key="12">
    <source>
        <dbReference type="Proteomes" id="UP000642070"/>
    </source>
</evidence>
<reference evidence="11" key="2">
    <citation type="submission" date="2020-09" db="EMBL/GenBank/DDBJ databases">
        <authorList>
            <person name="Sun Q."/>
            <person name="Ohkuma M."/>
        </authorList>
    </citation>
    <scope>NUCLEOTIDE SEQUENCE</scope>
    <source>
        <strain evidence="11">JCM 19831</strain>
    </source>
</reference>
<dbReference type="Proteomes" id="UP000642070">
    <property type="component" value="Unassembled WGS sequence"/>
</dbReference>
<dbReference type="InterPro" id="IPR041677">
    <property type="entry name" value="DNA2/NAM7_AAA_11"/>
</dbReference>
<sequence length="1385" mass="153464">MPDAVLDAFEAWYERWQRWATDELDHDRPGRRAHYEQLRDLRRSAAEQQESHELVLGVGLVSAVDARGNAVCRHVLVWDVTIELDQGTEALRVVLPRGVRPRVEDQEFLASVHGFRPPGGGSSWKVVDGPDGGPLEATTEAWLSRWCGRAWSAPVRFDAHGRGDRVPEPDGAVTVTASPALVLRQRDKTGLEAFYGRIAEALDQPGAAVPLGLAQLVMQLDVEQRMHWPRATRHERPLFRDDPLLPLPANEQQLRIIGKLREDTGVVVQGPPGTGKTHTIVNLLTALLAEGVRVLVTSEKDEALRVLRDKLPEPVRPLCVPMTRSRGGGDELDRGIAALTELAATASVESLQRDIARIQRQRDRAKKRLDAVDHALRLSREAEHTRHPEIAPGYGGTLVELVTAINAGRERYAWIDPLPTDAPAEPPLTGPEMQRLRALLATATPEQARRAGQAMPDPGQLPRPAELQAAFDALTQAQQILGAHPGPDPAGLSLARFTDGLITALTVEVNAAATVLRRSGLVELIDDWPIDDWQRKTAAAILSRRDPASLAMLFDDVMRLRPLMDAASAVLAAHDVELDAGTPPGRLLGQAKRLRTYVSRGGRIRRFRPAPAQADAAELLESCTVDGAQPHTTRDLTALVTVLQADQAVTAVLEDWSNWTDSSAQPAGGSLRRRFARVHDLAGGISALRKLGDTRDTIEHLLHRADIPFTIRSIHDWDLLVRVVRSTPTVIAGHQAAQQLDRHVAGLASFSLLPDAAPETADLAAALRGRDLVGYAKAFTAIEVAWDERRVHEERSALADRLAGAHPALAAQLQATAGDAAWADRLDDFESAWNWGRALIYHRAVREHGPDEHLEHVVEEAEQFLGRLTTELASKQATLRWRERLTPHQQQDLQSYRSFMRRAGKGKGPHSAAHQAAARDAMQSAMHAVPAWVMPISRVAEVLPPDPDSFDVVIIDEASQAEVDALFLLWLAPRVVVIGDEYQCAPGQRKPDAIRATQLSLNRHLAAMDLRLRHAFNSQSNLYELLSTRLPDQIRLTEHFRCMPEIIGWSSQRFYEPNLIPLRQFGADRLDPLQVVPVADAVLEGSGATLRNPTEAQEIVEAVSRMVADPRYQGRTIGVIVLHDCRQKVLIDQMLSQRIGAADMARFEIRVGSPTDFQGAERDVILLSMVVTDASQAINGPQVQRRYNVAASRARDQMWLFHSIHPARRPSSGMRYELLHYMEQPPEDLNADPALDLVPAQRLTPPFRSLLQQQVFLQLRQRGFAALPNYPIAEHTIDLVVVGDNARLGVECDTPSATTSFEEIERALQRERDLRRAAWVIVRVRHSEYLLDADAALEPLWQRIEDRGIRPRPLPRRNATAPDLVGIDDSDPYPADEADDDVSLW</sequence>
<dbReference type="CDD" id="cd18808">
    <property type="entry name" value="SF1_C_Upf1"/>
    <property type="match status" value="1"/>
</dbReference>
<feature type="domain" description="DNA2/NAM7 helicase-like C-terminal" evidence="9">
    <location>
        <begin position="1022"/>
        <end position="1200"/>
    </location>
</feature>
<dbReference type="InterPro" id="IPR041679">
    <property type="entry name" value="DNA2/NAM7-like_C"/>
</dbReference>
<evidence type="ECO:0000259" key="10">
    <source>
        <dbReference type="Pfam" id="PF18741"/>
    </source>
</evidence>
<evidence type="ECO:0000256" key="6">
    <source>
        <dbReference type="SAM" id="Coils"/>
    </source>
</evidence>
<keyword evidence="5" id="KW-0067">ATP-binding</keyword>
<dbReference type="PANTHER" id="PTHR43788:SF8">
    <property type="entry name" value="DNA-BINDING PROTEIN SMUBP-2"/>
    <property type="match status" value="1"/>
</dbReference>
<comment type="caution">
    <text evidence="11">The sequence shown here is derived from an EMBL/GenBank/DDBJ whole genome shotgun (WGS) entry which is preliminary data.</text>
</comment>
<dbReference type="InterPro" id="IPR047187">
    <property type="entry name" value="SF1_C_Upf1"/>
</dbReference>
<dbReference type="Pfam" id="PF13086">
    <property type="entry name" value="AAA_11"/>
    <property type="match status" value="1"/>
</dbReference>
<keyword evidence="2" id="KW-0547">Nucleotide-binding</keyword>
<proteinExistence type="inferred from homology"/>
<keyword evidence="12" id="KW-1185">Reference proteome</keyword>
<dbReference type="InterPro" id="IPR027417">
    <property type="entry name" value="P-loop_NTPase"/>
</dbReference>
<evidence type="ECO:0000313" key="11">
    <source>
        <dbReference type="EMBL" id="GGM73109.1"/>
    </source>
</evidence>
<accession>A0A917UB25</accession>
<dbReference type="SUPFAM" id="SSF52540">
    <property type="entry name" value="P-loop containing nucleoside triphosphate hydrolases"/>
    <property type="match status" value="1"/>
</dbReference>
<organism evidence="11 12">
    <name type="scientific">Dactylosporangium sucinum</name>
    <dbReference type="NCBI Taxonomy" id="1424081"/>
    <lineage>
        <taxon>Bacteria</taxon>
        <taxon>Bacillati</taxon>
        <taxon>Actinomycetota</taxon>
        <taxon>Actinomycetes</taxon>
        <taxon>Micromonosporales</taxon>
        <taxon>Micromonosporaceae</taxon>
        <taxon>Dactylosporangium</taxon>
    </lineage>
</organism>
<feature type="region of interest" description="Disordered" evidence="7">
    <location>
        <begin position="1351"/>
        <end position="1385"/>
    </location>
</feature>
<protein>
    <submittedName>
        <fullName evidence="11">Very short patch repair endonuclease</fullName>
    </submittedName>
</protein>
<evidence type="ECO:0000256" key="5">
    <source>
        <dbReference type="ARBA" id="ARBA00022840"/>
    </source>
</evidence>
<evidence type="ECO:0000256" key="2">
    <source>
        <dbReference type="ARBA" id="ARBA00022741"/>
    </source>
</evidence>
<dbReference type="Gene3D" id="3.40.50.300">
    <property type="entry name" value="P-loop containing nucleotide triphosphate hydrolases"/>
    <property type="match status" value="3"/>
</dbReference>
<feature type="compositionally biased region" description="Acidic residues" evidence="7">
    <location>
        <begin position="1366"/>
        <end position="1385"/>
    </location>
</feature>
<dbReference type="GO" id="GO:0004519">
    <property type="term" value="F:endonuclease activity"/>
    <property type="evidence" value="ECO:0007669"/>
    <property type="project" value="UniProtKB-KW"/>
</dbReference>
<dbReference type="InterPro" id="IPR049468">
    <property type="entry name" value="Restrct_endonuc-II-like_dom"/>
</dbReference>
<evidence type="ECO:0000259" key="8">
    <source>
        <dbReference type="Pfam" id="PF13086"/>
    </source>
</evidence>
<dbReference type="GO" id="GO:0043139">
    <property type="term" value="F:5'-3' DNA helicase activity"/>
    <property type="evidence" value="ECO:0007669"/>
    <property type="project" value="TreeGrafter"/>
</dbReference>
<dbReference type="InterPro" id="IPR050534">
    <property type="entry name" value="Coronavir_polyprotein_1ab"/>
</dbReference>
<evidence type="ECO:0000256" key="4">
    <source>
        <dbReference type="ARBA" id="ARBA00022806"/>
    </source>
</evidence>
<evidence type="ECO:0000256" key="3">
    <source>
        <dbReference type="ARBA" id="ARBA00022801"/>
    </source>
</evidence>
<keyword evidence="4" id="KW-0347">Helicase</keyword>
<evidence type="ECO:0000259" key="9">
    <source>
        <dbReference type="Pfam" id="PF13087"/>
    </source>
</evidence>
<dbReference type="GO" id="GO:0016787">
    <property type="term" value="F:hydrolase activity"/>
    <property type="evidence" value="ECO:0007669"/>
    <property type="project" value="UniProtKB-KW"/>
</dbReference>
<dbReference type="Pfam" id="PF13087">
    <property type="entry name" value="AAA_12"/>
    <property type="match status" value="1"/>
</dbReference>
<keyword evidence="3" id="KW-0378">Hydrolase</keyword>
<feature type="domain" description="DNA2/NAM7 helicase helicase" evidence="8">
    <location>
        <begin position="250"/>
        <end position="313"/>
    </location>
</feature>
<feature type="coiled-coil region" evidence="6">
    <location>
        <begin position="348"/>
        <end position="375"/>
    </location>
</feature>
<keyword evidence="11" id="KW-0255">Endonuclease</keyword>
<feature type="domain" description="Restriction endonuclease type II-like" evidence="10">
    <location>
        <begin position="1252"/>
        <end position="1344"/>
    </location>
</feature>
<reference evidence="11" key="1">
    <citation type="journal article" date="2014" name="Int. J. Syst. Evol. Microbiol.">
        <title>Complete genome sequence of Corynebacterium casei LMG S-19264T (=DSM 44701T), isolated from a smear-ripened cheese.</title>
        <authorList>
            <consortium name="US DOE Joint Genome Institute (JGI-PGF)"/>
            <person name="Walter F."/>
            <person name="Albersmeier A."/>
            <person name="Kalinowski J."/>
            <person name="Ruckert C."/>
        </authorList>
    </citation>
    <scope>NUCLEOTIDE SEQUENCE</scope>
    <source>
        <strain evidence="11">JCM 19831</strain>
    </source>
</reference>
<gene>
    <name evidence="11" type="ORF">GCM10007977_088450</name>
</gene>